<feature type="transmembrane region" description="Helical" evidence="1">
    <location>
        <begin position="20"/>
        <end position="37"/>
    </location>
</feature>
<reference evidence="4" key="1">
    <citation type="journal article" date="2019" name="Int. J. Syst. Evol. Microbiol.">
        <title>The Global Catalogue of Microorganisms (GCM) 10K type strain sequencing project: providing services to taxonomists for standard genome sequencing and annotation.</title>
        <authorList>
            <consortium name="The Broad Institute Genomics Platform"/>
            <consortium name="The Broad Institute Genome Sequencing Center for Infectious Disease"/>
            <person name="Wu L."/>
            <person name="Ma J."/>
        </authorList>
    </citation>
    <scope>NUCLEOTIDE SEQUENCE [LARGE SCALE GENOMIC DNA]</scope>
    <source>
        <strain evidence="4">CCM 8749</strain>
    </source>
</reference>
<proteinExistence type="predicted"/>
<feature type="transmembrane region" description="Helical" evidence="1">
    <location>
        <begin position="58"/>
        <end position="80"/>
    </location>
</feature>
<protein>
    <submittedName>
        <fullName evidence="3">PDZ domain-containing protein</fullName>
    </submittedName>
</protein>
<keyword evidence="4" id="KW-1185">Reference proteome</keyword>
<keyword evidence="1" id="KW-0812">Transmembrane</keyword>
<dbReference type="InterPro" id="IPR001478">
    <property type="entry name" value="PDZ"/>
</dbReference>
<comment type="caution">
    <text evidence="3">The sequence shown here is derived from an EMBL/GenBank/DDBJ whole genome shotgun (WGS) entry which is preliminary data.</text>
</comment>
<dbReference type="SMART" id="SM00228">
    <property type="entry name" value="PDZ"/>
    <property type="match status" value="1"/>
</dbReference>
<evidence type="ECO:0000313" key="4">
    <source>
        <dbReference type="Proteomes" id="UP001596250"/>
    </source>
</evidence>
<evidence type="ECO:0000256" key="1">
    <source>
        <dbReference type="SAM" id="Phobius"/>
    </source>
</evidence>
<dbReference type="InterPro" id="IPR036034">
    <property type="entry name" value="PDZ_sf"/>
</dbReference>
<feature type="domain" description="PDZ" evidence="2">
    <location>
        <begin position="290"/>
        <end position="369"/>
    </location>
</feature>
<feature type="transmembrane region" description="Helical" evidence="1">
    <location>
        <begin position="146"/>
        <end position="165"/>
    </location>
</feature>
<accession>A0ABW1ITG8</accession>
<dbReference type="InterPro" id="IPR041489">
    <property type="entry name" value="PDZ_6"/>
</dbReference>
<feature type="transmembrane region" description="Helical" evidence="1">
    <location>
        <begin position="86"/>
        <end position="102"/>
    </location>
</feature>
<gene>
    <name evidence="3" type="ORF">ACFPXP_17770</name>
</gene>
<dbReference type="Pfam" id="PF17820">
    <property type="entry name" value="PDZ_6"/>
    <property type="match status" value="1"/>
</dbReference>
<dbReference type="RefSeq" id="WP_379895712.1">
    <property type="nucleotide sequence ID" value="NZ_CBCSCT010000017.1"/>
</dbReference>
<evidence type="ECO:0000259" key="2">
    <source>
        <dbReference type="SMART" id="SM00228"/>
    </source>
</evidence>
<feature type="transmembrane region" description="Helical" evidence="1">
    <location>
        <begin position="253"/>
        <end position="270"/>
    </location>
</feature>
<sequence length="435" mass="48283">MMMQFAADGLQQGWSVFLQLLGQPFYYISVLFVLLQVRKQIYLDRKMFHSKLHYWGGYTWRIVLWGIGAGGAASILMAFIGAALTAKAMLLLWIVSLLLTLIHVRYLCFAYAAGVLGLVQTLTSRFPEWEDAAGIGWFVQGVNEIHMPSLFALVALLHLVEAFLMRRKSARMESPLFLEGKRGKIVGGYHIQGFWPVPLLLIVPSGGGFELPWTPLLGQGMWNGGMALLAFPVLMGFGELVKTQLPASKIRQTSLYLAGYALIVLAFAVCTEYVDVLVPLTALLTIGLHEGIILYSRMQEDRKPPYFVHDGDGLKILGIIPGTPAEQMGLLPGERISKVNGVKVNTKEQMHTALGVQSAYCKLEVINHEGESRFLQRAIYSGEHHQLGIILAPDDDASSYARLSSEPIWSYIAMKFSGWRRRPASGAAERQEEAL</sequence>
<dbReference type="Gene3D" id="2.30.42.10">
    <property type="match status" value="1"/>
</dbReference>
<name>A0ABW1ITG8_9BACL</name>
<dbReference type="SUPFAM" id="SSF50156">
    <property type="entry name" value="PDZ domain-like"/>
    <property type="match status" value="1"/>
</dbReference>
<dbReference type="Proteomes" id="UP001596250">
    <property type="component" value="Unassembled WGS sequence"/>
</dbReference>
<feature type="transmembrane region" description="Helical" evidence="1">
    <location>
        <begin position="186"/>
        <end position="209"/>
    </location>
</feature>
<organism evidence="3 4">
    <name type="scientific">Marinicrinis lubricantis</name>
    <dbReference type="NCBI Taxonomy" id="2086470"/>
    <lineage>
        <taxon>Bacteria</taxon>
        <taxon>Bacillati</taxon>
        <taxon>Bacillota</taxon>
        <taxon>Bacilli</taxon>
        <taxon>Bacillales</taxon>
        <taxon>Paenibacillaceae</taxon>
    </lineage>
</organism>
<dbReference type="EMBL" id="JBHSQV010000178">
    <property type="protein sequence ID" value="MFC5988254.1"/>
    <property type="molecule type" value="Genomic_DNA"/>
</dbReference>
<keyword evidence="1" id="KW-0472">Membrane</keyword>
<keyword evidence="1" id="KW-1133">Transmembrane helix</keyword>
<feature type="transmembrane region" description="Helical" evidence="1">
    <location>
        <begin position="221"/>
        <end position="241"/>
    </location>
</feature>
<evidence type="ECO:0000313" key="3">
    <source>
        <dbReference type="EMBL" id="MFC5988254.1"/>
    </source>
</evidence>